<dbReference type="InterPro" id="IPR013610">
    <property type="entry name" value="ArdC_N"/>
</dbReference>
<gene>
    <name evidence="4" type="ORF">J5V48_05140</name>
</gene>
<protein>
    <submittedName>
        <fullName evidence="4">DUF1738 domain-containing protein</fullName>
    </submittedName>
</protein>
<feature type="domain" description="Polyvalent protein metallopeptidase" evidence="2">
    <location>
        <begin position="167"/>
        <end position="294"/>
    </location>
</feature>
<dbReference type="RefSeq" id="WP_219937498.1">
    <property type="nucleotide sequence ID" value="NZ_JAGFNY010000013.1"/>
</dbReference>
<dbReference type="Pfam" id="PF18840">
    <property type="entry name" value="LPD25"/>
    <property type="match status" value="1"/>
</dbReference>
<evidence type="ECO:0000259" key="2">
    <source>
        <dbReference type="Pfam" id="PF18818"/>
    </source>
</evidence>
<evidence type="ECO:0000313" key="5">
    <source>
        <dbReference type="Proteomes" id="UP000731465"/>
    </source>
</evidence>
<reference evidence="4 5" key="1">
    <citation type="submission" date="2021-03" db="EMBL/GenBank/DDBJ databases">
        <title>Succinivibrio sp. nov. isolated from feces of cow.</title>
        <authorList>
            <person name="Choi J.-Y."/>
        </authorList>
    </citation>
    <scope>NUCLEOTIDE SEQUENCE [LARGE SCALE GENOMIC DNA]</scope>
    <source>
        <strain evidence="4 5">AGMB01872</strain>
    </source>
</reference>
<keyword evidence="5" id="KW-1185">Reference proteome</keyword>
<dbReference type="Proteomes" id="UP000731465">
    <property type="component" value="Unassembled WGS sequence"/>
</dbReference>
<dbReference type="InterPro" id="IPR041459">
    <property type="entry name" value="MPTase-PolyVal"/>
</dbReference>
<evidence type="ECO:0000259" key="3">
    <source>
        <dbReference type="Pfam" id="PF18840"/>
    </source>
</evidence>
<evidence type="ECO:0000313" key="4">
    <source>
        <dbReference type="EMBL" id="MBW7570277.1"/>
    </source>
</evidence>
<comment type="caution">
    <text evidence="4">The sequence shown here is derived from an EMBL/GenBank/DDBJ whole genome shotgun (WGS) entry which is preliminary data.</text>
</comment>
<sequence>MAYNKKNFQKKDHYTDTAKEIADVFIKALEEETLPWRSGFDKFSYIKPFNPASGTVYRGMNSFNFALQSYMRGYTDPRFMTMAQANELGGKVKKGEHCIWGFNFKPTQVVVKDEEGNPILDENGLKQYEEKMFPKPFMVFNVEQFEGLNLPKLPEVEQPDHKWSPNEKAENILVASKADIKNELTCQTPCYRPATDSIELPLKTQYKDPTDYYATALHELGHWTGHKSRLDRPLTGKFGSPGYAREELRAEIASAMLCMQLGIEPKIADNHKAYIKSWVEVLKKEPKEILKAASDAEKISDFIMSFDPEYIKAKEACQAQKLLTDSEPITQQNLDTAITDAKALTEQRENSDLIKQLSSDLEDVAKDYKEIYSQGKEQGYFKNLDFDTFEKIYSKIIVPEGNSKTREEREEWSVERLVDAIANDPKTLSQTLKGEMPPMAYLHWSESGKLNKSFGKNRFLPLNKANEVVQEMNNNYPLDSGYDKSKFSVLYFKKDDSGIGFKDESYEHFRYDLGSEPANSDLSTHIKDYIDSILKGEEDYMYTSEYSQQKELKERKAFFADYKEHIVPVFEKYSAPVPATEAEKTTGTQSIFTAHKSADIER</sequence>
<dbReference type="EMBL" id="JAGFNY010000013">
    <property type="protein sequence ID" value="MBW7570277.1"/>
    <property type="molecule type" value="Genomic_DNA"/>
</dbReference>
<proteinExistence type="predicted"/>
<dbReference type="InterPro" id="IPR041045">
    <property type="entry name" value="LPD25"/>
</dbReference>
<name>A0ABS7DG62_9GAMM</name>
<evidence type="ECO:0000259" key="1">
    <source>
        <dbReference type="Pfam" id="PF08401"/>
    </source>
</evidence>
<dbReference type="Pfam" id="PF18818">
    <property type="entry name" value="MPTase-PolyVal"/>
    <property type="match status" value="1"/>
</dbReference>
<feature type="domain" description="Large polyvalent protein associated" evidence="3">
    <location>
        <begin position="437"/>
        <end position="534"/>
    </location>
</feature>
<dbReference type="Pfam" id="PF08401">
    <property type="entry name" value="ArdcN"/>
    <property type="match status" value="1"/>
</dbReference>
<organism evidence="4 5">
    <name type="scientific">Succinivibrio faecicola</name>
    <dbReference type="NCBI Taxonomy" id="2820300"/>
    <lineage>
        <taxon>Bacteria</taxon>
        <taxon>Pseudomonadati</taxon>
        <taxon>Pseudomonadota</taxon>
        <taxon>Gammaproteobacteria</taxon>
        <taxon>Aeromonadales</taxon>
        <taxon>Succinivibrionaceae</taxon>
        <taxon>Succinivibrio</taxon>
    </lineage>
</organism>
<feature type="domain" description="N-terminal" evidence="1">
    <location>
        <begin position="16"/>
        <end position="140"/>
    </location>
</feature>
<accession>A0ABS7DG62</accession>